<dbReference type="InterPro" id="IPR036291">
    <property type="entry name" value="NAD(P)-bd_dom_sf"/>
</dbReference>
<evidence type="ECO:0000256" key="3">
    <source>
        <dbReference type="ARBA" id="ARBA00022723"/>
    </source>
</evidence>
<dbReference type="Gene3D" id="3.90.180.10">
    <property type="entry name" value="Medium-chain alcohol dehydrogenases, catalytic domain"/>
    <property type="match status" value="1"/>
</dbReference>
<evidence type="ECO:0000256" key="8">
    <source>
        <dbReference type="ARBA" id="ARBA00032485"/>
    </source>
</evidence>
<comment type="caution">
    <text evidence="12">The sequence shown here is derived from an EMBL/GenBank/DDBJ whole genome shotgun (WGS) entry which is preliminary data.</text>
</comment>
<evidence type="ECO:0000259" key="11">
    <source>
        <dbReference type="Pfam" id="PF08240"/>
    </source>
</evidence>
<dbReference type="InterPro" id="IPR045306">
    <property type="entry name" value="SDH-like"/>
</dbReference>
<dbReference type="PANTHER" id="PTHR43161:SF9">
    <property type="entry name" value="SORBITOL DEHYDROGENASE"/>
    <property type="match status" value="1"/>
</dbReference>
<comment type="similarity">
    <text evidence="2 9">Belongs to the zinc-containing alcohol dehydrogenase family.</text>
</comment>
<name>A0A834M052_RHYFE</name>
<organism evidence="12 13">
    <name type="scientific">Rhynchophorus ferrugineus</name>
    <name type="common">Red palm weevil</name>
    <name type="synonym">Curculio ferrugineus</name>
    <dbReference type="NCBI Taxonomy" id="354439"/>
    <lineage>
        <taxon>Eukaryota</taxon>
        <taxon>Metazoa</taxon>
        <taxon>Ecdysozoa</taxon>
        <taxon>Arthropoda</taxon>
        <taxon>Hexapoda</taxon>
        <taxon>Insecta</taxon>
        <taxon>Pterygota</taxon>
        <taxon>Neoptera</taxon>
        <taxon>Endopterygota</taxon>
        <taxon>Coleoptera</taxon>
        <taxon>Polyphaga</taxon>
        <taxon>Cucujiformia</taxon>
        <taxon>Curculionidae</taxon>
        <taxon>Dryophthorinae</taxon>
        <taxon>Rhynchophorus</taxon>
    </lineage>
</organism>
<feature type="domain" description="Alcohol dehydrogenase-like C-terminal" evidence="10">
    <location>
        <begin position="247"/>
        <end position="376"/>
    </location>
</feature>
<evidence type="ECO:0000256" key="9">
    <source>
        <dbReference type="RuleBase" id="RU361277"/>
    </source>
</evidence>
<evidence type="ECO:0000256" key="4">
    <source>
        <dbReference type="ARBA" id="ARBA00022833"/>
    </source>
</evidence>
<dbReference type="Pfam" id="PF00107">
    <property type="entry name" value="ADH_zinc_N"/>
    <property type="match status" value="1"/>
</dbReference>
<dbReference type="PROSITE" id="PS00059">
    <property type="entry name" value="ADH_ZINC"/>
    <property type="match status" value="1"/>
</dbReference>
<accession>A0A834M052</accession>
<dbReference type="GO" id="GO:0003939">
    <property type="term" value="F:L-iditol 2-dehydrogenase (NAD+) activity"/>
    <property type="evidence" value="ECO:0007669"/>
    <property type="project" value="TreeGrafter"/>
</dbReference>
<dbReference type="Pfam" id="PF08240">
    <property type="entry name" value="ADH_N"/>
    <property type="match status" value="1"/>
</dbReference>
<dbReference type="InterPro" id="IPR013149">
    <property type="entry name" value="ADH-like_C"/>
</dbReference>
<evidence type="ECO:0000313" key="13">
    <source>
        <dbReference type="Proteomes" id="UP000625711"/>
    </source>
</evidence>
<keyword evidence="5" id="KW-0560">Oxidoreductase</keyword>
<keyword evidence="6" id="KW-0520">NAD</keyword>
<dbReference type="PANTHER" id="PTHR43161">
    <property type="entry name" value="SORBITOL DEHYDROGENASE"/>
    <property type="match status" value="1"/>
</dbReference>
<dbReference type="Gene3D" id="3.40.50.720">
    <property type="entry name" value="NAD(P)-binding Rossmann-like Domain"/>
    <property type="match status" value="1"/>
</dbReference>
<keyword evidence="13" id="KW-1185">Reference proteome</keyword>
<dbReference type="CDD" id="cd05285">
    <property type="entry name" value="sorbitol_DH"/>
    <property type="match status" value="1"/>
</dbReference>
<proteinExistence type="inferred from homology"/>
<keyword evidence="3 9" id="KW-0479">Metal-binding</keyword>
<gene>
    <name evidence="12" type="ORF">GWI33_020847</name>
</gene>
<evidence type="ECO:0000256" key="6">
    <source>
        <dbReference type="ARBA" id="ARBA00023027"/>
    </source>
</evidence>
<dbReference type="InterPro" id="IPR002328">
    <property type="entry name" value="ADH_Zn_CS"/>
</dbReference>
<evidence type="ECO:0000256" key="5">
    <source>
        <dbReference type="ARBA" id="ARBA00023002"/>
    </source>
</evidence>
<evidence type="ECO:0000256" key="7">
    <source>
        <dbReference type="ARBA" id="ARBA00026132"/>
    </source>
</evidence>
<dbReference type="GO" id="GO:0006062">
    <property type="term" value="P:sorbitol catabolic process"/>
    <property type="evidence" value="ECO:0007669"/>
    <property type="project" value="TreeGrafter"/>
</dbReference>
<feature type="domain" description="Alcohol dehydrogenase-like N-terminal" evidence="11">
    <location>
        <begin position="96"/>
        <end position="208"/>
    </location>
</feature>
<dbReference type="GO" id="GO:0008270">
    <property type="term" value="F:zinc ion binding"/>
    <property type="evidence" value="ECO:0007669"/>
    <property type="project" value="InterPro"/>
</dbReference>
<evidence type="ECO:0000256" key="2">
    <source>
        <dbReference type="ARBA" id="ARBA00008072"/>
    </source>
</evidence>
<comment type="cofactor">
    <cofactor evidence="1 9">
        <name>Zn(2+)</name>
        <dbReference type="ChEBI" id="CHEBI:29105"/>
    </cofactor>
</comment>
<keyword evidence="4 9" id="KW-0862">Zinc</keyword>
<dbReference type="FunFam" id="3.40.50.720:FF:000068">
    <property type="entry name" value="Sorbitol dehydrogenase"/>
    <property type="match status" value="1"/>
</dbReference>
<evidence type="ECO:0000313" key="12">
    <source>
        <dbReference type="EMBL" id="KAF7265768.1"/>
    </source>
</evidence>
<dbReference type="SUPFAM" id="SSF51735">
    <property type="entry name" value="NAD(P)-binding Rossmann-fold domains"/>
    <property type="match status" value="1"/>
</dbReference>
<dbReference type="EMBL" id="JAACXV010014584">
    <property type="protein sequence ID" value="KAF7265768.1"/>
    <property type="molecule type" value="Genomic_DNA"/>
</dbReference>
<dbReference type="InterPro" id="IPR013154">
    <property type="entry name" value="ADH-like_N"/>
</dbReference>
<dbReference type="SUPFAM" id="SSF50129">
    <property type="entry name" value="GroES-like"/>
    <property type="match status" value="1"/>
</dbReference>
<dbReference type="AlphaFoldDB" id="A0A834M052"/>
<evidence type="ECO:0000259" key="10">
    <source>
        <dbReference type="Pfam" id="PF00107"/>
    </source>
</evidence>
<evidence type="ECO:0000256" key="1">
    <source>
        <dbReference type="ARBA" id="ARBA00001947"/>
    </source>
</evidence>
<sequence>MAFKITQCIIPFMQQNKQNLLQVINGPHNKNSFGTSRNYQNKDDHAHMSNKAGVFLKKPISDCKSNTGHLGENLAAILYGKNDLRMEQRPIPTILPNQVLLQMEVCGICGTDVHFLEDGKLGSWSIDKPIVIGHEASGTILECGSSVKHLKIGDKVAVEPQSSCRMCIYCKTGNYHMCPNLYFCAAPPNDGNLCRYYAHDADFCHKLPCNLDLEHGCLMEPLAVGVHGCKKGHITSGDFVLIIGAGPVGLASLLASRAYGASTIIVVDIDDFKLEKSIEMGADCAINVNGLNEHDAVQKIHDIFGEAPNKTLECCGFKEALRIGLLATRSCGKMVLLGLGETDVQLPIMESVYKEIDVIGAIRYANDYQNAIDMVAKGKVDPKPLITHHFKLEDAVKAYETAAKREEKYIKIVIHANPNWQSQN</sequence>
<protein>
    <recommendedName>
        <fullName evidence="7">Sorbitol dehydrogenase</fullName>
    </recommendedName>
    <alternativeName>
        <fullName evidence="8">Polyol dehydrogenase</fullName>
    </alternativeName>
</protein>
<dbReference type="OrthoDB" id="1879366at2759"/>
<reference evidence="12" key="1">
    <citation type="submission" date="2020-08" db="EMBL/GenBank/DDBJ databases">
        <title>Genome sequencing and assembly of the red palm weevil Rhynchophorus ferrugineus.</title>
        <authorList>
            <person name="Dias G.B."/>
            <person name="Bergman C.M."/>
            <person name="Manee M."/>
        </authorList>
    </citation>
    <scope>NUCLEOTIDE SEQUENCE</scope>
    <source>
        <strain evidence="12">AA-2017</strain>
        <tissue evidence="12">Whole larva</tissue>
    </source>
</reference>
<dbReference type="InterPro" id="IPR011032">
    <property type="entry name" value="GroES-like_sf"/>
</dbReference>
<dbReference type="Proteomes" id="UP000625711">
    <property type="component" value="Unassembled WGS sequence"/>
</dbReference>